<gene>
    <name evidence="7" type="ORF">QBC35DRAFT_546927</name>
</gene>
<proteinExistence type="inferred from homology"/>
<evidence type="ECO:0000256" key="4">
    <source>
        <dbReference type="ARBA" id="ARBA00038314"/>
    </source>
</evidence>
<dbReference type="Proteomes" id="UP001302126">
    <property type="component" value="Unassembled WGS sequence"/>
</dbReference>
<dbReference type="GO" id="GO:0016740">
    <property type="term" value="F:transferase activity"/>
    <property type="evidence" value="ECO:0007669"/>
    <property type="project" value="UniProtKB-KW"/>
</dbReference>
<reference evidence="7" key="1">
    <citation type="journal article" date="2023" name="Mol. Phylogenet. Evol.">
        <title>Genome-scale phylogeny and comparative genomics of the fungal order Sordariales.</title>
        <authorList>
            <person name="Hensen N."/>
            <person name="Bonometti L."/>
            <person name="Westerberg I."/>
            <person name="Brannstrom I.O."/>
            <person name="Guillou S."/>
            <person name="Cros-Aarteil S."/>
            <person name="Calhoun S."/>
            <person name="Haridas S."/>
            <person name="Kuo A."/>
            <person name="Mondo S."/>
            <person name="Pangilinan J."/>
            <person name="Riley R."/>
            <person name="LaButti K."/>
            <person name="Andreopoulos B."/>
            <person name="Lipzen A."/>
            <person name="Chen C."/>
            <person name="Yan M."/>
            <person name="Daum C."/>
            <person name="Ng V."/>
            <person name="Clum A."/>
            <person name="Steindorff A."/>
            <person name="Ohm R.A."/>
            <person name="Martin F."/>
            <person name="Silar P."/>
            <person name="Natvig D.O."/>
            <person name="Lalanne C."/>
            <person name="Gautier V."/>
            <person name="Ament-Velasquez S.L."/>
            <person name="Kruys A."/>
            <person name="Hutchinson M.I."/>
            <person name="Powell A.J."/>
            <person name="Barry K."/>
            <person name="Miller A.N."/>
            <person name="Grigoriev I.V."/>
            <person name="Debuchy R."/>
            <person name="Gladieux P."/>
            <person name="Hiltunen Thoren M."/>
            <person name="Johannesson H."/>
        </authorList>
    </citation>
    <scope>NUCLEOTIDE SEQUENCE</scope>
    <source>
        <strain evidence="7">PSN309</strain>
    </source>
</reference>
<evidence type="ECO:0000259" key="6">
    <source>
        <dbReference type="Pfam" id="PF13649"/>
    </source>
</evidence>
<feature type="region of interest" description="Disordered" evidence="5">
    <location>
        <begin position="174"/>
        <end position="194"/>
    </location>
</feature>
<feature type="domain" description="Methyltransferase" evidence="6">
    <location>
        <begin position="65"/>
        <end position="166"/>
    </location>
</feature>
<dbReference type="SUPFAM" id="SSF53335">
    <property type="entry name" value="S-adenosyl-L-methionine-dependent methyltransferases"/>
    <property type="match status" value="1"/>
</dbReference>
<reference evidence="7" key="2">
    <citation type="submission" date="2023-05" db="EMBL/GenBank/DDBJ databases">
        <authorList>
            <consortium name="Lawrence Berkeley National Laboratory"/>
            <person name="Steindorff A."/>
            <person name="Hensen N."/>
            <person name="Bonometti L."/>
            <person name="Westerberg I."/>
            <person name="Brannstrom I.O."/>
            <person name="Guillou S."/>
            <person name="Cros-Aarteil S."/>
            <person name="Calhoun S."/>
            <person name="Haridas S."/>
            <person name="Kuo A."/>
            <person name="Mondo S."/>
            <person name="Pangilinan J."/>
            <person name="Riley R."/>
            <person name="Labutti K."/>
            <person name="Andreopoulos B."/>
            <person name="Lipzen A."/>
            <person name="Chen C."/>
            <person name="Yanf M."/>
            <person name="Daum C."/>
            <person name="Ng V."/>
            <person name="Clum A."/>
            <person name="Ohm R."/>
            <person name="Martin F."/>
            <person name="Silar P."/>
            <person name="Natvig D."/>
            <person name="Lalanne C."/>
            <person name="Gautier V."/>
            <person name="Ament-Velasquez S.L."/>
            <person name="Kruys A."/>
            <person name="Hutchinson M.I."/>
            <person name="Powell A.J."/>
            <person name="Barry K."/>
            <person name="Miller A.N."/>
            <person name="Grigoriev I.V."/>
            <person name="Debuchy R."/>
            <person name="Gladieux P."/>
            <person name="Thoren M.H."/>
            <person name="Johannesson H."/>
        </authorList>
    </citation>
    <scope>NUCLEOTIDE SEQUENCE</scope>
    <source>
        <strain evidence="7">PSN309</strain>
    </source>
</reference>
<keyword evidence="8" id="KW-1185">Reference proteome</keyword>
<evidence type="ECO:0000256" key="2">
    <source>
        <dbReference type="ARBA" id="ARBA00022679"/>
    </source>
</evidence>
<dbReference type="AlphaFoldDB" id="A0AAN7ABH9"/>
<dbReference type="InterPro" id="IPR041698">
    <property type="entry name" value="Methyltransf_25"/>
</dbReference>
<name>A0AAN7ABH9_9PEZI</name>
<evidence type="ECO:0000313" key="8">
    <source>
        <dbReference type="Proteomes" id="UP001302126"/>
    </source>
</evidence>
<keyword evidence="3" id="KW-0949">S-adenosyl-L-methionine</keyword>
<sequence>RLLREYSGIPDDKIDAHVEAIRTEAFNVSPYPCIGMFQFLNLHLNTAPVYSEVLDRLKSKNKKFLDLGCCLGQEISQLVFDGAPSENMYGSDLHRGFFDVGYELFQDRDALRTTFIAADIFDSSDMSTLAALRGKMDIIYTGAFFHLWSLEEQERAATQVLRLLTPRPGSMIIGRQTGNDEAGPFSRAGDTSGRTHYRHNAESWTELWNRVGEVIGVKLVVEAELSAPEYTLSASAEGQSPEIQRKITDKGLRFVVRRA</sequence>
<comment type="similarity">
    <text evidence="4">Belongs to the class I-like SAM-binding methyltransferase superfamily.</text>
</comment>
<comment type="pathway">
    <text evidence="1">Secondary metabolite biosynthesis.</text>
</comment>
<accession>A0AAN7ABH9</accession>
<feature type="non-terminal residue" evidence="7">
    <location>
        <position position="1"/>
    </location>
</feature>
<organism evidence="7 8">
    <name type="scientific">Podospora australis</name>
    <dbReference type="NCBI Taxonomy" id="1536484"/>
    <lineage>
        <taxon>Eukaryota</taxon>
        <taxon>Fungi</taxon>
        <taxon>Dikarya</taxon>
        <taxon>Ascomycota</taxon>
        <taxon>Pezizomycotina</taxon>
        <taxon>Sordariomycetes</taxon>
        <taxon>Sordariomycetidae</taxon>
        <taxon>Sordariales</taxon>
        <taxon>Podosporaceae</taxon>
        <taxon>Podospora</taxon>
    </lineage>
</organism>
<evidence type="ECO:0000256" key="5">
    <source>
        <dbReference type="SAM" id="MobiDB-lite"/>
    </source>
</evidence>
<dbReference type="EMBL" id="MU864643">
    <property type="protein sequence ID" value="KAK4182541.1"/>
    <property type="molecule type" value="Genomic_DNA"/>
</dbReference>
<dbReference type="PANTHER" id="PTHR35897:SF1">
    <property type="entry name" value="METHYLTRANSFERASE AUSD"/>
    <property type="match status" value="1"/>
</dbReference>
<protein>
    <recommendedName>
        <fullName evidence="6">Methyltransferase domain-containing protein</fullName>
    </recommendedName>
</protein>
<evidence type="ECO:0000256" key="3">
    <source>
        <dbReference type="ARBA" id="ARBA00022691"/>
    </source>
</evidence>
<evidence type="ECO:0000313" key="7">
    <source>
        <dbReference type="EMBL" id="KAK4182541.1"/>
    </source>
</evidence>
<dbReference type="Gene3D" id="3.40.50.150">
    <property type="entry name" value="Vaccinia Virus protein VP39"/>
    <property type="match status" value="1"/>
</dbReference>
<dbReference type="Pfam" id="PF13649">
    <property type="entry name" value="Methyltransf_25"/>
    <property type="match status" value="1"/>
</dbReference>
<comment type="caution">
    <text evidence="7">The sequence shown here is derived from an EMBL/GenBank/DDBJ whole genome shotgun (WGS) entry which is preliminary data.</text>
</comment>
<dbReference type="InterPro" id="IPR029063">
    <property type="entry name" value="SAM-dependent_MTases_sf"/>
</dbReference>
<evidence type="ECO:0000256" key="1">
    <source>
        <dbReference type="ARBA" id="ARBA00005179"/>
    </source>
</evidence>
<dbReference type="PANTHER" id="PTHR35897">
    <property type="entry name" value="METHYLTRANSFERASE AUSD"/>
    <property type="match status" value="1"/>
</dbReference>
<dbReference type="InterPro" id="IPR051654">
    <property type="entry name" value="Meroterpenoid_MTases"/>
</dbReference>
<keyword evidence="2" id="KW-0808">Transferase</keyword>